<feature type="transmembrane region" description="Helical" evidence="1">
    <location>
        <begin position="66"/>
        <end position="88"/>
    </location>
</feature>
<dbReference type="OrthoDB" id="7875125at2"/>
<accession>A0A4V1E187</accession>
<reference evidence="2 3" key="1">
    <citation type="submission" date="2019-05" db="EMBL/GenBank/DDBJ databases">
        <title>Pseudorhodobacter turbinis sp. nov., isolated from the gut of the Korean turban shell.</title>
        <authorList>
            <person name="Jeong Y.-S."/>
            <person name="Kang W.-R."/>
            <person name="Bae J.-W."/>
        </authorList>
    </citation>
    <scope>NUCLEOTIDE SEQUENCE [LARGE SCALE GENOMIC DNA]</scope>
    <source>
        <strain evidence="2 3">S12M18</strain>
        <plasmid evidence="2 3">unnamed1</plasmid>
    </source>
</reference>
<name>A0A4V1E187_9RHOB</name>
<sequence>MAMKLKIKTTLLNLCPYTHLWRAGRRMITDRKLPESARPGACIALLGLFCPLFWIALFSGAGKGELIFHAIHSGVVFLIGIVMLLVGLAKESRNLSAKDPTHCRSVRARIDSDRADHGGKDG</sequence>
<dbReference type="KEGG" id="pseb:EOK75_16120"/>
<keyword evidence="1" id="KW-0812">Transmembrane</keyword>
<geneLocation type="plasmid" evidence="2 3">
    <name>unnamed1</name>
</geneLocation>
<dbReference type="AlphaFoldDB" id="A0A4V1E187"/>
<evidence type="ECO:0000256" key="1">
    <source>
        <dbReference type="SAM" id="Phobius"/>
    </source>
</evidence>
<keyword evidence="3" id="KW-1185">Reference proteome</keyword>
<protein>
    <submittedName>
        <fullName evidence="2">Uncharacterized protein</fullName>
    </submittedName>
</protein>
<organism evidence="2 3">
    <name type="scientific">Pseudorhodobacter turbinis</name>
    <dbReference type="NCBI Taxonomy" id="2500533"/>
    <lineage>
        <taxon>Bacteria</taxon>
        <taxon>Pseudomonadati</taxon>
        <taxon>Pseudomonadota</taxon>
        <taxon>Alphaproteobacteria</taxon>
        <taxon>Rhodobacterales</taxon>
        <taxon>Paracoccaceae</taxon>
        <taxon>Pseudorhodobacter</taxon>
    </lineage>
</organism>
<proteinExistence type="predicted"/>
<keyword evidence="2" id="KW-0614">Plasmid</keyword>
<evidence type="ECO:0000313" key="2">
    <source>
        <dbReference type="EMBL" id="QCO57274.1"/>
    </source>
</evidence>
<keyword evidence="1" id="KW-0472">Membrane</keyword>
<dbReference type="Proteomes" id="UP000298631">
    <property type="component" value="Plasmid unnamed1"/>
</dbReference>
<feature type="transmembrane region" description="Helical" evidence="1">
    <location>
        <begin position="41"/>
        <end position="60"/>
    </location>
</feature>
<keyword evidence="1" id="KW-1133">Transmembrane helix</keyword>
<evidence type="ECO:0000313" key="3">
    <source>
        <dbReference type="Proteomes" id="UP000298631"/>
    </source>
</evidence>
<gene>
    <name evidence="2" type="ORF">EOK75_16120</name>
</gene>
<dbReference type="EMBL" id="CP039965">
    <property type="protein sequence ID" value="QCO57274.1"/>
    <property type="molecule type" value="Genomic_DNA"/>
</dbReference>